<dbReference type="AlphaFoldDB" id="A0A1H3XRD7"/>
<sequence length="267" mass="29467">MAKTIFITGASSGIGKATARFFQAKGWHVIATMRHPEKETELTGLENVTVLPLDVTSPEQILTTVQKAIALRPIDVVVNNAAFGIVGALEGTTDQDMQRILDTNVLGVIRVTRAFLPHFRERQSGVLISISSEGGFMAYPYFSLYHATKWAVEGWTESMAFELKPFGIQIKTILPGPTQTDFGNAIITAVHPDYEAGFNKFTNGYLMEEMVRKFQPVDLVTAVIYQAATDGKDQLRYLAGAVADSNYDKRMKLGADLFHKELEKAAM</sequence>
<evidence type="ECO:0000256" key="1">
    <source>
        <dbReference type="ARBA" id="ARBA00006484"/>
    </source>
</evidence>
<gene>
    <name evidence="4" type="ORF">SAMN05192529_10662</name>
</gene>
<dbReference type="Gene3D" id="3.40.50.720">
    <property type="entry name" value="NAD(P)-binding Rossmann-like Domain"/>
    <property type="match status" value="1"/>
</dbReference>
<dbReference type="STRING" id="551991.SAMN05192529_10662"/>
<dbReference type="InterPro" id="IPR002347">
    <property type="entry name" value="SDR_fam"/>
</dbReference>
<proteinExistence type="inferred from homology"/>
<evidence type="ECO:0000313" key="4">
    <source>
        <dbReference type="EMBL" id="SEA01790.1"/>
    </source>
</evidence>
<dbReference type="Proteomes" id="UP000199041">
    <property type="component" value="Unassembled WGS sequence"/>
</dbReference>
<dbReference type="PRINTS" id="PR00081">
    <property type="entry name" value="GDHRDH"/>
</dbReference>
<dbReference type="PRINTS" id="PR00080">
    <property type="entry name" value="SDRFAMILY"/>
</dbReference>
<comment type="similarity">
    <text evidence="1 3">Belongs to the short-chain dehydrogenases/reductases (SDR) family.</text>
</comment>
<dbReference type="EMBL" id="FNQY01000006">
    <property type="protein sequence ID" value="SEA01790.1"/>
    <property type="molecule type" value="Genomic_DNA"/>
</dbReference>
<keyword evidence="2" id="KW-0560">Oxidoreductase</keyword>
<evidence type="ECO:0000256" key="2">
    <source>
        <dbReference type="ARBA" id="ARBA00023002"/>
    </source>
</evidence>
<evidence type="ECO:0000256" key="3">
    <source>
        <dbReference type="RuleBase" id="RU000363"/>
    </source>
</evidence>
<dbReference type="PANTHER" id="PTHR43976">
    <property type="entry name" value="SHORT CHAIN DEHYDROGENASE"/>
    <property type="match status" value="1"/>
</dbReference>
<dbReference type="SUPFAM" id="SSF51735">
    <property type="entry name" value="NAD(P)-binding Rossmann-fold domains"/>
    <property type="match status" value="1"/>
</dbReference>
<dbReference type="PANTHER" id="PTHR43976:SF16">
    <property type="entry name" value="SHORT-CHAIN DEHYDROGENASE_REDUCTASE FAMILY PROTEIN"/>
    <property type="match status" value="1"/>
</dbReference>
<dbReference type="RefSeq" id="WP_091395860.1">
    <property type="nucleotide sequence ID" value="NZ_FNQY01000006.1"/>
</dbReference>
<dbReference type="Pfam" id="PF00106">
    <property type="entry name" value="adh_short"/>
    <property type="match status" value="1"/>
</dbReference>
<dbReference type="OrthoDB" id="1235794at2"/>
<name>A0A1H3XRD7_9BACT</name>
<dbReference type="GO" id="GO:0016491">
    <property type="term" value="F:oxidoreductase activity"/>
    <property type="evidence" value="ECO:0007669"/>
    <property type="project" value="UniProtKB-KW"/>
</dbReference>
<reference evidence="4 5" key="1">
    <citation type="submission" date="2016-10" db="EMBL/GenBank/DDBJ databases">
        <authorList>
            <person name="de Groot N.N."/>
        </authorList>
    </citation>
    <scope>NUCLEOTIDE SEQUENCE [LARGE SCALE GENOMIC DNA]</scope>
    <source>
        <strain evidence="4 5">Vu-144</strain>
    </source>
</reference>
<accession>A0A1H3XRD7</accession>
<dbReference type="InterPro" id="IPR036291">
    <property type="entry name" value="NAD(P)-bd_dom_sf"/>
</dbReference>
<organism evidence="4 5">
    <name type="scientific">Arachidicoccus rhizosphaerae</name>
    <dbReference type="NCBI Taxonomy" id="551991"/>
    <lineage>
        <taxon>Bacteria</taxon>
        <taxon>Pseudomonadati</taxon>
        <taxon>Bacteroidota</taxon>
        <taxon>Chitinophagia</taxon>
        <taxon>Chitinophagales</taxon>
        <taxon>Chitinophagaceae</taxon>
        <taxon>Arachidicoccus</taxon>
    </lineage>
</organism>
<evidence type="ECO:0000313" key="5">
    <source>
        <dbReference type="Proteomes" id="UP000199041"/>
    </source>
</evidence>
<protein>
    <submittedName>
        <fullName evidence="4">Short-chain dehydrogenase</fullName>
    </submittedName>
</protein>
<dbReference type="InterPro" id="IPR051911">
    <property type="entry name" value="SDR_oxidoreductase"/>
</dbReference>
<dbReference type="CDD" id="cd05374">
    <property type="entry name" value="17beta-HSD-like_SDR_c"/>
    <property type="match status" value="1"/>
</dbReference>
<keyword evidence="5" id="KW-1185">Reference proteome</keyword>